<gene>
    <name evidence="2" type="ORF">FNZ56_09200</name>
</gene>
<sequence length="174" mass="18526">MRTLTFFAALAIGAWPAFVAHAATIAKTHTQDPATACTLSIPTTDTRVRPKALGFRNEGTTNAFVICGIDNFSNVDGFNWIMLTFKSFDGKGHSFDCTAVSNTASVSSPQFLSETVVIGNPGIPGFFDVSVEDNDYDPEVYDLKHQAQSFTCLLPPGMAIIGVAAGQNDVDGDP</sequence>
<keyword evidence="1" id="KW-0732">Signal</keyword>
<evidence type="ECO:0000256" key="1">
    <source>
        <dbReference type="SAM" id="SignalP"/>
    </source>
</evidence>
<accession>A0A516V6A3</accession>
<protein>
    <recommendedName>
        <fullName evidence="4">Spore coat protein U domain-containing protein</fullName>
    </recommendedName>
</protein>
<dbReference type="AlphaFoldDB" id="A0A516V6A3"/>
<feature type="signal peptide" evidence="1">
    <location>
        <begin position="1"/>
        <end position="22"/>
    </location>
</feature>
<keyword evidence="3" id="KW-1185">Reference proteome</keyword>
<dbReference type="OrthoDB" id="6063089at2"/>
<proteinExistence type="predicted"/>
<evidence type="ECO:0000313" key="2">
    <source>
        <dbReference type="EMBL" id="QDQ74042.1"/>
    </source>
</evidence>
<name>A0A516V6A3_9GAMM</name>
<reference evidence="2 3" key="1">
    <citation type="submission" date="2019-07" db="EMBL/GenBank/DDBJ databases">
        <title>Lysobacter weifangensis sp. nov., isolated from bensulfuron-methyl contaminated farmland soil.</title>
        <authorList>
            <person name="Zhao H."/>
        </authorList>
    </citation>
    <scope>NUCLEOTIDE SEQUENCE [LARGE SCALE GENOMIC DNA]</scope>
    <source>
        <strain evidence="2 3">CC-Bw-6</strain>
    </source>
</reference>
<feature type="chain" id="PRO_5022041362" description="Spore coat protein U domain-containing protein" evidence="1">
    <location>
        <begin position="23"/>
        <end position="174"/>
    </location>
</feature>
<dbReference type="RefSeq" id="WP_143879553.1">
    <property type="nucleotide sequence ID" value="NZ_BAABLZ010000001.1"/>
</dbReference>
<organism evidence="2 3">
    <name type="scientific">Pseudoluteimonas lycopersici</name>
    <dbReference type="NCBI Taxonomy" id="1324796"/>
    <lineage>
        <taxon>Bacteria</taxon>
        <taxon>Pseudomonadati</taxon>
        <taxon>Pseudomonadota</taxon>
        <taxon>Gammaproteobacteria</taxon>
        <taxon>Lysobacterales</taxon>
        <taxon>Lysobacteraceae</taxon>
        <taxon>Pseudoluteimonas</taxon>
    </lineage>
</organism>
<evidence type="ECO:0000313" key="3">
    <source>
        <dbReference type="Proteomes" id="UP000315891"/>
    </source>
</evidence>
<evidence type="ECO:0008006" key="4">
    <source>
        <dbReference type="Google" id="ProtNLM"/>
    </source>
</evidence>
<dbReference type="EMBL" id="CP041742">
    <property type="protein sequence ID" value="QDQ74042.1"/>
    <property type="molecule type" value="Genomic_DNA"/>
</dbReference>
<dbReference type="Proteomes" id="UP000315891">
    <property type="component" value="Chromosome"/>
</dbReference>